<dbReference type="EMBL" id="QFOL01000004">
    <property type="protein sequence ID" value="PZP54121.1"/>
    <property type="molecule type" value="Genomic_DNA"/>
</dbReference>
<accession>A0A2W5FDK8</accession>
<proteinExistence type="predicted"/>
<name>A0A2W5FDK8_9HYPH</name>
<sequence length="84" mass="9281">MNEPSERRGFASRPTNPDAWIKAAEVEPARTVDAAGYTARLTIDVTPALRGRIKIVAFQRGVTVAEMLRELLAREFPQTQGDTP</sequence>
<dbReference type="InterPro" id="IPR010985">
    <property type="entry name" value="Ribbon_hlx_hlx"/>
</dbReference>
<evidence type="ECO:0000313" key="2">
    <source>
        <dbReference type="Proteomes" id="UP000249769"/>
    </source>
</evidence>
<organism evidence="1 2">
    <name type="scientific">Agrobacterium fabrum</name>
    <dbReference type="NCBI Taxonomy" id="1176649"/>
    <lineage>
        <taxon>Bacteria</taxon>
        <taxon>Pseudomonadati</taxon>
        <taxon>Pseudomonadota</taxon>
        <taxon>Alphaproteobacteria</taxon>
        <taxon>Hyphomicrobiales</taxon>
        <taxon>Rhizobiaceae</taxon>
        <taxon>Rhizobium/Agrobacterium group</taxon>
        <taxon>Agrobacterium</taxon>
        <taxon>Agrobacterium tumefaciens complex</taxon>
    </lineage>
</organism>
<gene>
    <name evidence="1" type="ORF">DI595_01395</name>
</gene>
<comment type="caution">
    <text evidence="1">The sequence shown here is derived from an EMBL/GenBank/DDBJ whole genome shotgun (WGS) entry which is preliminary data.</text>
</comment>
<dbReference type="AlphaFoldDB" id="A0A2W5FDK8"/>
<dbReference type="SUPFAM" id="SSF47598">
    <property type="entry name" value="Ribbon-helix-helix"/>
    <property type="match status" value="1"/>
</dbReference>
<evidence type="ECO:0008006" key="3">
    <source>
        <dbReference type="Google" id="ProtNLM"/>
    </source>
</evidence>
<protein>
    <recommendedName>
        <fullName evidence="3">Plasmid segregation centromere-binding protein ParG</fullName>
    </recommendedName>
</protein>
<dbReference type="Proteomes" id="UP000249769">
    <property type="component" value="Unassembled WGS sequence"/>
</dbReference>
<evidence type="ECO:0000313" key="1">
    <source>
        <dbReference type="EMBL" id="PZP54121.1"/>
    </source>
</evidence>
<reference evidence="1 2" key="1">
    <citation type="submission" date="2017-08" db="EMBL/GenBank/DDBJ databases">
        <title>Infants hospitalized years apart are colonized by the same room-sourced microbial strains.</title>
        <authorList>
            <person name="Brooks B."/>
            <person name="Olm M.R."/>
            <person name="Firek B.A."/>
            <person name="Baker R."/>
            <person name="Thomas B.C."/>
            <person name="Morowitz M.J."/>
            <person name="Banfield J.F."/>
        </authorList>
    </citation>
    <scope>NUCLEOTIDE SEQUENCE [LARGE SCALE GENOMIC DNA]</scope>
    <source>
        <strain evidence="1">S2_009_000_R2_73</strain>
    </source>
</reference>
<dbReference type="GO" id="GO:0006355">
    <property type="term" value="P:regulation of DNA-templated transcription"/>
    <property type="evidence" value="ECO:0007669"/>
    <property type="project" value="InterPro"/>
</dbReference>